<evidence type="ECO:0008006" key="4">
    <source>
        <dbReference type="Google" id="ProtNLM"/>
    </source>
</evidence>
<dbReference type="GO" id="GO:0005769">
    <property type="term" value="C:early endosome"/>
    <property type="evidence" value="ECO:0007669"/>
    <property type="project" value="TreeGrafter"/>
</dbReference>
<feature type="non-terminal residue" evidence="3">
    <location>
        <position position="1"/>
    </location>
</feature>
<dbReference type="InterPro" id="IPR001180">
    <property type="entry name" value="CNH_dom"/>
</dbReference>
<dbReference type="PANTHER" id="PTHR24170:SF1">
    <property type="entry name" value="DOMAIN PROTEIN, PUTATIVE (AFU_ORTHOLOGUE AFUA_1G09870)-RELATED"/>
    <property type="match status" value="1"/>
</dbReference>
<evidence type="ECO:0000259" key="1">
    <source>
        <dbReference type="PROSITE" id="PS50219"/>
    </source>
</evidence>
<accession>A0A0H5RAX2</accession>
<dbReference type="PROSITE" id="PS51205">
    <property type="entry name" value="VPS9"/>
    <property type="match status" value="1"/>
</dbReference>
<dbReference type="PANTHER" id="PTHR24170">
    <property type="entry name" value="ANKYRIN REPEAT DOMAIN-CONTAINING PROTEIN 27"/>
    <property type="match status" value="1"/>
</dbReference>
<dbReference type="Gene3D" id="1.20.1050.80">
    <property type="entry name" value="VPS9 domain"/>
    <property type="match status" value="1"/>
</dbReference>
<dbReference type="GO" id="GO:0005886">
    <property type="term" value="C:plasma membrane"/>
    <property type="evidence" value="ECO:0007669"/>
    <property type="project" value="TreeGrafter"/>
</dbReference>
<dbReference type="InterPro" id="IPR037191">
    <property type="entry name" value="VPS9_dom_sf"/>
</dbReference>
<dbReference type="SUPFAM" id="SSF109993">
    <property type="entry name" value="VPS9 domain"/>
    <property type="match status" value="1"/>
</dbReference>
<organism evidence="3">
    <name type="scientific">Spongospora subterranea</name>
    <dbReference type="NCBI Taxonomy" id="70186"/>
    <lineage>
        <taxon>Eukaryota</taxon>
        <taxon>Sar</taxon>
        <taxon>Rhizaria</taxon>
        <taxon>Endomyxa</taxon>
        <taxon>Phytomyxea</taxon>
        <taxon>Plasmodiophorida</taxon>
        <taxon>Plasmodiophoridae</taxon>
        <taxon>Spongospora</taxon>
    </lineage>
</organism>
<dbReference type="Pfam" id="PF02204">
    <property type="entry name" value="VPS9"/>
    <property type="match status" value="1"/>
</dbReference>
<dbReference type="InterPro" id="IPR003123">
    <property type="entry name" value="VPS9"/>
</dbReference>
<dbReference type="PROSITE" id="PS50219">
    <property type="entry name" value="CNH"/>
    <property type="match status" value="1"/>
</dbReference>
<sequence>LYLSLSLRPARSDIRPITGSAGHAIALAHRYVRRMSFITTSTALWNHGKISAAASSQQFAIIGSTTGKATIYKIEFDIFLKKIVTIAAPAQKTAAVSQIEIIERLDYALLLIGGIIHVLDLNSFVYISNVPVHERGLPVGNTVRFITRSVSGAVEVIAATNQQVNFSTFSASELTFRATSRALYIPDGPCSLSWVSGKLVVGFSTEFALLEVDSGQVDSLWFFEPGPSFCVPVNSTHMILSSTASVVAFSIRPNGLFVNCRLNWGVSRKPLAMCSQGSLFFVSFYDHIGVFDVEDFSFPVGRIDMKNITTLLSLNGCVIAADSHHIHALHSSSEDWLSRDNKWKDKLREASESAQTSFLAEYISDLLCPSLKHPFALSMQSLLHVVSDPCLDLLEVCPLVQKFIDTIVCRVFEDCTNSNVVVSDLCKVRAPSFVSDAIFAGDFADNLFSKFTRQFSTEDGELAKSCAILRKLELREFGSNLTVNDPLGFFSVALSVLQELPTLRSPFSMLRLVSEHLGQAISQAIENTGDHFGVEELTADEYIPILVFITVHSGLKHLYSLHKFMSFFIAPNDARGHTGYELTTMAVALEYINKLQVQKSPSGDAMPPN</sequence>
<feature type="domain" description="VPS9" evidence="2">
    <location>
        <begin position="456"/>
        <end position="601"/>
    </location>
</feature>
<dbReference type="GO" id="GO:0030133">
    <property type="term" value="C:transport vesicle"/>
    <property type="evidence" value="ECO:0007669"/>
    <property type="project" value="TreeGrafter"/>
</dbReference>
<dbReference type="GO" id="GO:0005770">
    <property type="term" value="C:late endosome"/>
    <property type="evidence" value="ECO:0007669"/>
    <property type="project" value="TreeGrafter"/>
</dbReference>
<dbReference type="EMBL" id="HACM01010509">
    <property type="protein sequence ID" value="CRZ10951.1"/>
    <property type="molecule type" value="Transcribed_RNA"/>
</dbReference>
<dbReference type="GO" id="GO:0097422">
    <property type="term" value="C:tubular endosome"/>
    <property type="evidence" value="ECO:0007669"/>
    <property type="project" value="TreeGrafter"/>
</dbReference>
<dbReference type="InterPro" id="IPR051248">
    <property type="entry name" value="UPF0507/Ank_repeat_27"/>
</dbReference>
<dbReference type="GO" id="GO:0000149">
    <property type="term" value="F:SNARE binding"/>
    <property type="evidence" value="ECO:0007669"/>
    <property type="project" value="TreeGrafter"/>
</dbReference>
<proteinExistence type="predicted"/>
<evidence type="ECO:0000313" key="3">
    <source>
        <dbReference type="EMBL" id="CRZ10951.1"/>
    </source>
</evidence>
<evidence type="ECO:0000259" key="2">
    <source>
        <dbReference type="PROSITE" id="PS51205"/>
    </source>
</evidence>
<feature type="domain" description="CNH" evidence="1">
    <location>
        <begin position="47"/>
        <end position="367"/>
    </location>
</feature>
<protein>
    <recommendedName>
        <fullName evidence="4">VPS9 domain-containing protein</fullName>
    </recommendedName>
</protein>
<dbReference type="AlphaFoldDB" id="A0A0H5RAX2"/>
<reference evidence="3" key="1">
    <citation type="submission" date="2015-04" db="EMBL/GenBank/DDBJ databases">
        <title>The genome sequence of the plant pathogenic Rhizarian Plasmodiophora brassicae reveals insights in its biotrophic life cycle and the origin of chitin synthesis.</title>
        <authorList>
            <person name="Schwelm A."/>
            <person name="Fogelqvist J."/>
            <person name="Knaust A."/>
            <person name="Julke S."/>
            <person name="Lilja T."/>
            <person name="Dhandapani V."/>
            <person name="Bonilla-Rosso G."/>
            <person name="Karlsson M."/>
            <person name="Shevchenko A."/>
            <person name="Choi S.R."/>
            <person name="Kim H.G."/>
            <person name="Park J.Y."/>
            <person name="Lim Y.P."/>
            <person name="Ludwig-Muller J."/>
            <person name="Dixelius C."/>
        </authorList>
    </citation>
    <scope>NUCLEOTIDE SEQUENCE</scope>
    <source>
        <tissue evidence="3">Potato root galls</tissue>
    </source>
</reference>
<dbReference type="Pfam" id="PF00780">
    <property type="entry name" value="CNH"/>
    <property type="match status" value="1"/>
</dbReference>
<dbReference type="GO" id="GO:0005085">
    <property type="term" value="F:guanyl-nucleotide exchange factor activity"/>
    <property type="evidence" value="ECO:0007669"/>
    <property type="project" value="TreeGrafter"/>
</dbReference>
<dbReference type="GO" id="GO:0045022">
    <property type="term" value="P:early endosome to late endosome transport"/>
    <property type="evidence" value="ECO:0007669"/>
    <property type="project" value="TreeGrafter"/>
</dbReference>
<name>A0A0H5RAX2_9EUKA</name>